<sequence>MDVSLAAKVVRNYVPQVLFSILAIQVTGKYVLPVVTANMLDSFLSQTEEIRFLHHEIFHMMIHLKTKFHIMECIPRIEQNSKKIL</sequence>
<evidence type="ECO:0000313" key="1">
    <source>
        <dbReference type="EMBL" id="SBW07814.1"/>
    </source>
</evidence>
<dbReference type="AlphaFoldDB" id="A0A212K7X0"/>
<proteinExistence type="predicted"/>
<name>A0A212K7X0_9DELT</name>
<dbReference type="EMBL" id="FLUQ01000003">
    <property type="protein sequence ID" value="SBW07814.1"/>
    <property type="molecule type" value="Genomic_DNA"/>
</dbReference>
<protein>
    <submittedName>
        <fullName evidence="1">Uncharacterized protein</fullName>
    </submittedName>
</protein>
<accession>A0A212K7X0</accession>
<organism evidence="1">
    <name type="scientific">uncultured delta proteobacterium</name>
    <dbReference type="NCBI Taxonomy" id="34034"/>
    <lineage>
        <taxon>Bacteria</taxon>
        <taxon>Deltaproteobacteria</taxon>
        <taxon>environmental samples</taxon>
    </lineage>
</organism>
<reference evidence="1" key="1">
    <citation type="submission" date="2016-04" db="EMBL/GenBank/DDBJ databases">
        <authorList>
            <person name="Evans L.H."/>
            <person name="Alamgir A."/>
            <person name="Owens N."/>
            <person name="Weber N.D."/>
            <person name="Virtaneva K."/>
            <person name="Barbian K."/>
            <person name="Babar A."/>
            <person name="Rosenke K."/>
        </authorList>
    </citation>
    <scope>NUCLEOTIDE SEQUENCE</scope>
    <source>
        <strain evidence="1">86</strain>
    </source>
</reference>
<gene>
    <name evidence="1" type="ORF">KL86DPRO_30122</name>
</gene>